<dbReference type="Gene3D" id="1.10.10.10">
    <property type="entry name" value="Winged helix-like DNA-binding domain superfamily/Winged helix DNA-binding domain"/>
    <property type="match status" value="1"/>
</dbReference>
<evidence type="ECO:0000256" key="1">
    <source>
        <dbReference type="ARBA" id="ARBA00023015"/>
    </source>
</evidence>
<keyword evidence="6" id="KW-1185">Reference proteome</keyword>
<accession>A0ABR7D7T1</accession>
<evidence type="ECO:0000313" key="6">
    <source>
        <dbReference type="Proteomes" id="UP000646484"/>
    </source>
</evidence>
<dbReference type="SUPFAM" id="SSF46785">
    <property type="entry name" value="Winged helix' DNA-binding domain"/>
    <property type="match status" value="1"/>
</dbReference>
<name>A0ABR7D7T1_9BACT</name>
<dbReference type="InterPro" id="IPR002577">
    <property type="entry name" value="HTH_HxlR"/>
</dbReference>
<reference evidence="5 6" key="1">
    <citation type="submission" date="2020-08" db="EMBL/GenBank/DDBJ databases">
        <title>Genome public.</title>
        <authorList>
            <person name="Liu C."/>
            <person name="Sun Q."/>
        </authorList>
    </citation>
    <scope>NUCLEOTIDE SEQUENCE [LARGE SCALE GENOMIC DNA]</scope>
    <source>
        <strain evidence="5 6">NSJ-56</strain>
    </source>
</reference>
<dbReference type="EMBL" id="JACOOH010000010">
    <property type="protein sequence ID" value="MBC5623385.1"/>
    <property type="molecule type" value="Genomic_DNA"/>
</dbReference>
<dbReference type="PANTHER" id="PTHR33204">
    <property type="entry name" value="TRANSCRIPTIONAL REGULATOR, MARR FAMILY"/>
    <property type="match status" value="1"/>
</dbReference>
<dbReference type="PROSITE" id="PS51118">
    <property type="entry name" value="HTH_HXLR"/>
    <property type="match status" value="1"/>
</dbReference>
<keyword evidence="1" id="KW-0805">Transcription regulation</keyword>
<comment type="caution">
    <text evidence="5">The sequence shown here is derived from an EMBL/GenBank/DDBJ whole genome shotgun (WGS) entry which is preliminary data.</text>
</comment>
<protein>
    <submittedName>
        <fullName evidence="5">Helix-turn-helix transcriptional regulator</fullName>
    </submittedName>
</protein>
<sequence length="119" mass="13682">MYERKIPFDIDCGIKIAMEVMGGKWKSCIIIELDKGAKRPSELHRLFPDANPRVINQQLKELEKYGIIEKKIYAVLPPHSEYSLTSTGKTLIPVIDKLEEWGDFFRPTMKKILEAEGGF</sequence>
<dbReference type="Proteomes" id="UP000646484">
    <property type="component" value="Unassembled WGS sequence"/>
</dbReference>
<dbReference type="InterPro" id="IPR036390">
    <property type="entry name" value="WH_DNA-bd_sf"/>
</dbReference>
<proteinExistence type="predicted"/>
<dbReference type="PANTHER" id="PTHR33204:SF29">
    <property type="entry name" value="TRANSCRIPTIONAL REGULATOR"/>
    <property type="match status" value="1"/>
</dbReference>
<dbReference type="Pfam" id="PF01638">
    <property type="entry name" value="HxlR"/>
    <property type="match status" value="1"/>
</dbReference>
<evidence type="ECO:0000259" key="4">
    <source>
        <dbReference type="PROSITE" id="PS51118"/>
    </source>
</evidence>
<dbReference type="InterPro" id="IPR036388">
    <property type="entry name" value="WH-like_DNA-bd_sf"/>
</dbReference>
<keyword evidence="3" id="KW-0804">Transcription</keyword>
<dbReference type="RefSeq" id="WP_186978450.1">
    <property type="nucleotide sequence ID" value="NZ_JACOOH010000010.1"/>
</dbReference>
<gene>
    <name evidence="5" type="ORF">H8S64_20005</name>
</gene>
<evidence type="ECO:0000256" key="3">
    <source>
        <dbReference type="ARBA" id="ARBA00023163"/>
    </source>
</evidence>
<organism evidence="5 6">
    <name type="scientific">Butyricimonas hominis</name>
    <dbReference type="NCBI Taxonomy" id="2763032"/>
    <lineage>
        <taxon>Bacteria</taxon>
        <taxon>Pseudomonadati</taxon>
        <taxon>Bacteroidota</taxon>
        <taxon>Bacteroidia</taxon>
        <taxon>Bacteroidales</taxon>
        <taxon>Odoribacteraceae</taxon>
        <taxon>Butyricimonas</taxon>
    </lineage>
</organism>
<evidence type="ECO:0000256" key="2">
    <source>
        <dbReference type="ARBA" id="ARBA00023125"/>
    </source>
</evidence>
<evidence type="ECO:0000313" key="5">
    <source>
        <dbReference type="EMBL" id="MBC5623385.1"/>
    </source>
</evidence>
<feature type="domain" description="HTH hxlR-type" evidence="4">
    <location>
        <begin position="12"/>
        <end position="110"/>
    </location>
</feature>
<keyword evidence="2" id="KW-0238">DNA-binding</keyword>